<gene>
    <name evidence="1" type="ORF">QRX50_36390</name>
</gene>
<accession>A0A9Y2IB66</accession>
<name>A0A9Y2IB66_9PSEU</name>
<evidence type="ECO:0000313" key="2">
    <source>
        <dbReference type="Proteomes" id="UP001236014"/>
    </source>
</evidence>
<sequence length="242" mass="26418">MTTSKWMSANRSHDVRLKLAAVVAGFSAVATIVSGCSSSSPSNGASASTTMSMDAMAHNANTDAEVKLYTGQRNLWSQHMEWTYSTVNAFFHDQNALQPTVNRLLQNQPDIGAAFAVYYGADKGKQLTDLLTTHINDAVPVLKAAQAGDNAGLQSAMKAWYDNAKQIADYTSSLNPKSWPLADSETMWRQHIDQTAAYAVDLLKNDFTGAIRDYGKAEEHMASMADMYSKGIVTQFPNRFTS</sequence>
<dbReference type="Proteomes" id="UP001236014">
    <property type="component" value="Chromosome"/>
</dbReference>
<proteinExistence type="predicted"/>
<keyword evidence="2" id="KW-1185">Reference proteome</keyword>
<dbReference type="AlphaFoldDB" id="A0A9Y2IB66"/>
<protein>
    <submittedName>
        <fullName evidence="1">Uncharacterized protein</fullName>
    </submittedName>
</protein>
<evidence type="ECO:0000313" key="1">
    <source>
        <dbReference type="EMBL" id="WIX76867.1"/>
    </source>
</evidence>
<dbReference type="KEGG" id="acab:QRX50_36390"/>
<organism evidence="1 2">
    <name type="scientific">Amycolatopsis carbonis</name>
    <dbReference type="NCBI Taxonomy" id="715471"/>
    <lineage>
        <taxon>Bacteria</taxon>
        <taxon>Bacillati</taxon>
        <taxon>Actinomycetota</taxon>
        <taxon>Actinomycetes</taxon>
        <taxon>Pseudonocardiales</taxon>
        <taxon>Pseudonocardiaceae</taxon>
        <taxon>Amycolatopsis</taxon>
    </lineage>
</organism>
<reference evidence="1 2" key="1">
    <citation type="submission" date="2023-06" db="EMBL/GenBank/DDBJ databases">
        <authorList>
            <person name="Oyuntsetseg B."/>
            <person name="Kim S.B."/>
        </authorList>
    </citation>
    <scope>NUCLEOTIDE SEQUENCE [LARGE SCALE GENOMIC DNA]</scope>
    <source>
        <strain evidence="1 2">2-15</strain>
    </source>
</reference>
<dbReference type="EMBL" id="CP127294">
    <property type="protein sequence ID" value="WIX76867.1"/>
    <property type="molecule type" value="Genomic_DNA"/>
</dbReference>
<dbReference type="RefSeq" id="WP_285967614.1">
    <property type="nucleotide sequence ID" value="NZ_CP127294.1"/>
</dbReference>